<gene>
    <name evidence="1" type="ORF">EVA_14259</name>
</gene>
<name>J9FT15_9ZZZZ</name>
<feature type="non-terminal residue" evidence="1">
    <location>
        <position position="33"/>
    </location>
</feature>
<protein>
    <submittedName>
        <fullName evidence="1">Uncharacterized protein</fullName>
    </submittedName>
</protein>
<proteinExistence type="predicted"/>
<evidence type="ECO:0000313" key="1">
    <source>
        <dbReference type="EMBL" id="EJW97633.1"/>
    </source>
</evidence>
<accession>J9FT15</accession>
<reference evidence="1" key="1">
    <citation type="journal article" date="2012" name="PLoS ONE">
        <title>Gene sets for utilization of primary and secondary nutrition supplies in the distal gut of endangered iberian lynx.</title>
        <authorList>
            <person name="Alcaide M."/>
            <person name="Messina E."/>
            <person name="Richter M."/>
            <person name="Bargiela R."/>
            <person name="Peplies J."/>
            <person name="Huws S.A."/>
            <person name="Newbold C.J."/>
            <person name="Golyshin P.N."/>
            <person name="Simon M.A."/>
            <person name="Lopez G."/>
            <person name="Yakimov M.M."/>
            <person name="Ferrer M."/>
        </authorList>
    </citation>
    <scope>NUCLEOTIDE SEQUENCE</scope>
</reference>
<dbReference type="EMBL" id="AMCI01004663">
    <property type="protein sequence ID" value="EJW97633.1"/>
    <property type="molecule type" value="Genomic_DNA"/>
</dbReference>
<comment type="caution">
    <text evidence="1">The sequence shown here is derived from an EMBL/GenBank/DDBJ whole genome shotgun (WGS) entry which is preliminary data.</text>
</comment>
<dbReference type="AlphaFoldDB" id="J9FT15"/>
<organism evidence="1">
    <name type="scientific">gut metagenome</name>
    <dbReference type="NCBI Taxonomy" id="749906"/>
    <lineage>
        <taxon>unclassified sequences</taxon>
        <taxon>metagenomes</taxon>
        <taxon>organismal metagenomes</taxon>
    </lineage>
</organism>
<sequence length="33" mass="3576">MLEGPKMVVGVVANLMSPSNDVLEQLWVLAHVV</sequence>